<name>A0ABS0W9W9_9GAMM</name>
<proteinExistence type="predicted"/>
<dbReference type="PANTHER" id="PTHR30160:SF7">
    <property type="entry name" value="ADP-HEPTOSE--LPS HEPTOSYLTRANSFERASE 2"/>
    <property type="match status" value="1"/>
</dbReference>
<evidence type="ECO:0000313" key="3">
    <source>
        <dbReference type="EMBL" id="MBJ2118798.1"/>
    </source>
</evidence>
<protein>
    <submittedName>
        <fullName evidence="3">Glycosyltransferase family 9 protein</fullName>
    </submittedName>
</protein>
<dbReference type="CDD" id="cd03789">
    <property type="entry name" value="GT9_LPS_heptosyltransferase"/>
    <property type="match status" value="1"/>
</dbReference>
<keyword evidence="2" id="KW-0808">Transferase</keyword>
<reference evidence="3 4" key="1">
    <citation type="submission" date="2020-12" db="EMBL/GenBank/DDBJ databases">
        <title>Enhanced detection system for hospital associated transmission using whole genome sequencing surveillance.</title>
        <authorList>
            <person name="Harrison L.H."/>
            <person name="Van Tyne D."/>
            <person name="Marsh J.W."/>
            <person name="Griffith M.P."/>
            <person name="Snyder D.J."/>
            <person name="Cooper V.S."/>
            <person name="Mustapha M."/>
        </authorList>
    </citation>
    <scope>NUCLEOTIDE SEQUENCE [LARGE SCALE GENOMIC DNA]</scope>
    <source>
        <strain evidence="3 4">PR00195</strain>
    </source>
</reference>
<dbReference type="PANTHER" id="PTHR30160">
    <property type="entry name" value="TETRAACYLDISACCHARIDE 4'-KINASE-RELATED"/>
    <property type="match status" value="1"/>
</dbReference>
<keyword evidence="1" id="KW-0328">Glycosyltransferase</keyword>
<dbReference type="SUPFAM" id="SSF53756">
    <property type="entry name" value="UDP-Glycosyltransferase/glycogen phosphorylase"/>
    <property type="match status" value="1"/>
</dbReference>
<dbReference type="Proteomes" id="UP000619976">
    <property type="component" value="Unassembled WGS sequence"/>
</dbReference>
<sequence>MKLKKLKWVHNFLNIYNPLFGKMKKTDTFSSDIQFNSILIFSTTALGDFMFNTPAIRAIRAHYPDAHITLVSSKKNRLLVENYDQIDSVVYWDNKIKNLLPIALQAKKYKPELAVILHSHLPYDVLFAVMAGCQYILRNTFHVIPEWFQKWIIADYEITPHHTHLIQSKLNLIHHLGIRNVSSEMEIPCKIPKIPRSDNQIIGFQIGTSTPERKWSTSNFVKLAEKLIENKEAVQIKLIGSPRELELSREFFSLLPVKYHEKIFDLIGKTSLSELLSHINTMDVLVTGDTGPLHLAIALKRATISLFVTANPLSTGPYQDLDLHTVIKKEPLSREIPEKITDVITVDEVFDAVNKTLKD</sequence>
<dbReference type="Pfam" id="PF01075">
    <property type="entry name" value="Glyco_transf_9"/>
    <property type="match status" value="1"/>
</dbReference>
<keyword evidence="4" id="KW-1185">Reference proteome</keyword>
<evidence type="ECO:0000256" key="2">
    <source>
        <dbReference type="ARBA" id="ARBA00022679"/>
    </source>
</evidence>
<dbReference type="Gene3D" id="3.40.50.2000">
    <property type="entry name" value="Glycogen Phosphorylase B"/>
    <property type="match status" value="2"/>
</dbReference>
<evidence type="ECO:0000256" key="1">
    <source>
        <dbReference type="ARBA" id="ARBA00022676"/>
    </source>
</evidence>
<dbReference type="InterPro" id="IPR051199">
    <property type="entry name" value="LPS_LOS_Heptosyltrfase"/>
</dbReference>
<comment type="caution">
    <text evidence="3">The sequence shown here is derived from an EMBL/GenBank/DDBJ whole genome shotgun (WGS) entry which is preliminary data.</text>
</comment>
<gene>
    <name evidence="3" type="ORF">JFQ69_14140</name>
</gene>
<organism evidence="3 4">
    <name type="scientific">Proteus penneri</name>
    <dbReference type="NCBI Taxonomy" id="102862"/>
    <lineage>
        <taxon>Bacteria</taxon>
        <taxon>Pseudomonadati</taxon>
        <taxon>Pseudomonadota</taxon>
        <taxon>Gammaproteobacteria</taxon>
        <taxon>Enterobacterales</taxon>
        <taxon>Morganellaceae</taxon>
        <taxon>Proteus</taxon>
    </lineage>
</organism>
<dbReference type="EMBL" id="JAEKCB010000007">
    <property type="protein sequence ID" value="MBJ2118798.1"/>
    <property type="molecule type" value="Genomic_DNA"/>
</dbReference>
<accession>A0ABS0W9W9</accession>
<dbReference type="InterPro" id="IPR002201">
    <property type="entry name" value="Glyco_trans_9"/>
</dbReference>
<evidence type="ECO:0000313" key="4">
    <source>
        <dbReference type="Proteomes" id="UP000619976"/>
    </source>
</evidence>
<dbReference type="RefSeq" id="WP_161670744.1">
    <property type="nucleotide sequence ID" value="NZ_JAEKCB010000007.1"/>
</dbReference>